<proteinExistence type="predicted"/>
<evidence type="ECO:0000313" key="1">
    <source>
        <dbReference type="EMBL" id="KYO44752.1"/>
    </source>
</evidence>
<evidence type="ECO:0000313" key="2">
    <source>
        <dbReference type="Proteomes" id="UP000050525"/>
    </source>
</evidence>
<gene>
    <name evidence="1" type="ORF">Y1Q_0016861</name>
</gene>
<dbReference type="Proteomes" id="UP000050525">
    <property type="component" value="Unassembled WGS sequence"/>
</dbReference>
<comment type="caution">
    <text evidence="1">The sequence shown here is derived from an EMBL/GenBank/DDBJ whole genome shotgun (WGS) entry which is preliminary data.</text>
</comment>
<dbReference type="AlphaFoldDB" id="A0A151P6R4"/>
<reference evidence="1 2" key="1">
    <citation type="journal article" date="2012" name="Genome Biol.">
        <title>Sequencing three crocodilian genomes to illuminate the evolution of archosaurs and amniotes.</title>
        <authorList>
            <person name="St John J.A."/>
            <person name="Braun E.L."/>
            <person name="Isberg S.R."/>
            <person name="Miles L.G."/>
            <person name="Chong A.Y."/>
            <person name="Gongora J."/>
            <person name="Dalzell P."/>
            <person name="Moran C."/>
            <person name="Bed'hom B."/>
            <person name="Abzhanov A."/>
            <person name="Burgess S.C."/>
            <person name="Cooksey A.M."/>
            <person name="Castoe T.A."/>
            <person name="Crawford N.G."/>
            <person name="Densmore L.D."/>
            <person name="Drew J.C."/>
            <person name="Edwards S.V."/>
            <person name="Faircloth B.C."/>
            <person name="Fujita M.K."/>
            <person name="Greenwold M.J."/>
            <person name="Hoffmann F.G."/>
            <person name="Howard J.M."/>
            <person name="Iguchi T."/>
            <person name="Janes D.E."/>
            <person name="Khan S.Y."/>
            <person name="Kohno S."/>
            <person name="de Koning A.J."/>
            <person name="Lance S.L."/>
            <person name="McCarthy F.M."/>
            <person name="McCormack J.E."/>
            <person name="Merchant M.E."/>
            <person name="Peterson D.G."/>
            <person name="Pollock D.D."/>
            <person name="Pourmand N."/>
            <person name="Raney B.J."/>
            <person name="Roessler K.A."/>
            <person name="Sanford J.R."/>
            <person name="Sawyer R.H."/>
            <person name="Schmidt C.J."/>
            <person name="Triplett E.W."/>
            <person name="Tuberville T.D."/>
            <person name="Venegas-Anaya M."/>
            <person name="Howard J.T."/>
            <person name="Jarvis E.D."/>
            <person name="Guillette L.J.Jr."/>
            <person name="Glenn T.C."/>
            <person name="Green R.E."/>
            <person name="Ray D.A."/>
        </authorList>
    </citation>
    <scope>NUCLEOTIDE SEQUENCE [LARGE SCALE GENOMIC DNA]</scope>
    <source>
        <strain evidence="1">KSC_2009_1</strain>
    </source>
</reference>
<name>A0A151P6R4_ALLMI</name>
<dbReference type="EMBL" id="AKHW03000678">
    <property type="protein sequence ID" value="KYO44752.1"/>
    <property type="molecule type" value="Genomic_DNA"/>
</dbReference>
<protein>
    <submittedName>
        <fullName evidence="1">Uncharacterized protein</fullName>
    </submittedName>
</protein>
<sequence>MAAHPRTVTEGSPSLRVLLLGQVGGGQGSAGGAQERAPRVLGGTWICNVTASPASPPTFRIPEVAK</sequence>
<organism evidence="1 2">
    <name type="scientific">Alligator mississippiensis</name>
    <name type="common">American alligator</name>
    <dbReference type="NCBI Taxonomy" id="8496"/>
    <lineage>
        <taxon>Eukaryota</taxon>
        <taxon>Metazoa</taxon>
        <taxon>Chordata</taxon>
        <taxon>Craniata</taxon>
        <taxon>Vertebrata</taxon>
        <taxon>Euteleostomi</taxon>
        <taxon>Archelosauria</taxon>
        <taxon>Archosauria</taxon>
        <taxon>Crocodylia</taxon>
        <taxon>Alligatoridae</taxon>
        <taxon>Alligatorinae</taxon>
        <taxon>Alligator</taxon>
    </lineage>
</organism>
<accession>A0A151P6R4</accession>
<keyword evidence="2" id="KW-1185">Reference proteome</keyword>